<evidence type="ECO:0000313" key="3">
    <source>
        <dbReference type="Proteomes" id="UP000663193"/>
    </source>
</evidence>
<organism evidence="2 3">
    <name type="scientific">Phaeosphaeria nodorum (strain SN15 / ATCC MYA-4574 / FGSC 10173)</name>
    <name type="common">Glume blotch fungus</name>
    <name type="synonym">Parastagonospora nodorum</name>
    <dbReference type="NCBI Taxonomy" id="321614"/>
    <lineage>
        <taxon>Eukaryota</taxon>
        <taxon>Fungi</taxon>
        <taxon>Dikarya</taxon>
        <taxon>Ascomycota</taxon>
        <taxon>Pezizomycotina</taxon>
        <taxon>Dothideomycetes</taxon>
        <taxon>Pleosporomycetidae</taxon>
        <taxon>Pleosporales</taxon>
        <taxon>Pleosporineae</taxon>
        <taxon>Phaeosphaeriaceae</taxon>
        <taxon>Parastagonospora</taxon>
    </lineage>
</organism>
<feature type="region of interest" description="Disordered" evidence="1">
    <location>
        <begin position="37"/>
        <end position="63"/>
    </location>
</feature>
<name>A0A7U2EPH3_PHANO</name>
<gene>
    <name evidence="2" type="ORF">JI435_096080</name>
</gene>
<accession>A0A7U2EPH3</accession>
<dbReference type="VEuPathDB" id="FungiDB:JI435_096080"/>
<evidence type="ECO:0000256" key="1">
    <source>
        <dbReference type="SAM" id="MobiDB-lite"/>
    </source>
</evidence>
<sequence>MHKISRTSLAAIVCPSAPFLAPRLLRAAVSIAVHPARGATPSAAPQKSCYATEAKSKGTRLSGRERWERRAKWLKKSSLAEPDVASDGVAPLLGRLRKAVELRDLPLMMHLYPTLVEARLLNRKDTRCIAQALHVLARQRTKPPNLTQFTENVVADILSGALPPHPYAFVHLLGLYRDLKRFTEGHELWQWLVQQDDTYLSQAAYGAAIELLAHGGKATLPQLEELYSQGLVRFPGTFAAYHLSPDAIVPDRTQPVVVPGVPTVLFQGICTARILARDWKNAYLALDTILRLYPTQVPPRFFELFLAERPLSEAYTAVMIACRAGILMSPAQISNLSHDLKNALLSAASMSDRVKLLRAIANALYAYQEAGGTIQDRYISTLLTCFSHLLPSVSPGESFDGDAAQLRTIVVLTAREIMTGLLQAGFPGQLKLWEAMISIAGPLRDPDLLTTTLQDMKAAGAELSPAGTRVAMNSAGLLKNQALIKLLWHKVISTAESEGAQIAFEDWITFTKACRRADLVDYFREQESKLAHTTTAAVQQYLAQKLDFDESLLINSQPSFEYMPVEEFAAEMEGLKEQMNNVEAVIMSGAPLDLKRFPFHMHIDPSATPISSPENLRAVYDEMTTDPHQPPPQPAADGSVPPPALSSTKIAFDELRFLNWLSIVELMNEAEAFEKDLNVKIDQAISAGEPADTQRLLYRPKVLKEPLKTQAEIKERIKALRSPSPTIATRTTPRD</sequence>
<dbReference type="Proteomes" id="UP000663193">
    <property type="component" value="Chromosome 1"/>
</dbReference>
<dbReference type="EMBL" id="CP069023">
    <property type="protein sequence ID" value="QRC90202.1"/>
    <property type="molecule type" value="Genomic_DNA"/>
</dbReference>
<reference evidence="3" key="1">
    <citation type="journal article" date="2021" name="BMC Genomics">
        <title>Chromosome-level genome assembly and manually-curated proteome of model necrotroph Parastagonospora nodorum Sn15 reveals a genome-wide trove of candidate effector homologs, and redundancy of virulence-related functions within an accessory chromosome.</title>
        <authorList>
            <person name="Bertazzoni S."/>
            <person name="Jones D.A.B."/>
            <person name="Phan H.T."/>
            <person name="Tan K.-C."/>
            <person name="Hane J.K."/>
        </authorList>
    </citation>
    <scope>NUCLEOTIDE SEQUENCE [LARGE SCALE GENOMIC DNA]</scope>
    <source>
        <strain evidence="3">SN15 / ATCC MYA-4574 / FGSC 10173)</strain>
    </source>
</reference>
<keyword evidence="3" id="KW-1185">Reference proteome</keyword>
<dbReference type="OMA" id="FAEYHLS"/>
<dbReference type="KEGG" id="pno:SNOG_09608"/>
<evidence type="ECO:0000313" key="2">
    <source>
        <dbReference type="EMBL" id="QRC90202.1"/>
    </source>
</evidence>
<proteinExistence type="predicted"/>
<dbReference type="AlphaFoldDB" id="A0A7U2EPH3"/>
<feature type="compositionally biased region" description="Pro residues" evidence="1">
    <location>
        <begin position="628"/>
        <end position="644"/>
    </location>
</feature>
<dbReference type="OrthoDB" id="185373at2759"/>
<dbReference type="RefSeq" id="XP_001799897.1">
    <property type="nucleotide sequence ID" value="XM_001799845.1"/>
</dbReference>
<protein>
    <submittedName>
        <fullName evidence="2">Uncharacterized protein</fullName>
    </submittedName>
</protein>
<feature type="region of interest" description="Disordered" evidence="1">
    <location>
        <begin position="623"/>
        <end position="645"/>
    </location>
</feature>